<reference evidence="6 7" key="1">
    <citation type="submission" date="2023-01" db="EMBL/GenBank/DDBJ databases">
        <title>Analysis of 21 Apiospora genomes using comparative genomics revels a genus with tremendous synthesis potential of carbohydrate active enzymes and secondary metabolites.</title>
        <authorList>
            <person name="Sorensen T."/>
        </authorList>
    </citation>
    <scope>NUCLEOTIDE SEQUENCE [LARGE SCALE GENOMIC DNA]</scope>
    <source>
        <strain evidence="6 7">CBS 20057</strain>
    </source>
</reference>
<dbReference type="PANTHER" id="PTHR42973">
    <property type="entry name" value="BINDING OXIDOREDUCTASE, PUTATIVE (AFU_ORTHOLOGUE AFUA_1G17690)-RELATED"/>
    <property type="match status" value="1"/>
</dbReference>
<dbReference type="InterPro" id="IPR016167">
    <property type="entry name" value="FAD-bd_PCMH_sub1"/>
</dbReference>
<evidence type="ECO:0000256" key="3">
    <source>
        <dbReference type="ARBA" id="ARBA00022827"/>
    </source>
</evidence>
<dbReference type="Gene3D" id="3.30.465.10">
    <property type="match status" value="1"/>
</dbReference>
<dbReference type="InterPro" id="IPR036318">
    <property type="entry name" value="FAD-bd_PCMH-like_sf"/>
</dbReference>
<keyword evidence="7" id="KW-1185">Reference proteome</keyword>
<dbReference type="InterPro" id="IPR006094">
    <property type="entry name" value="Oxid_FAD_bind_N"/>
</dbReference>
<dbReference type="Gene3D" id="3.30.43.10">
    <property type="entry name" value="Uridine Diphospho-n-acetylenolpyruvylglucosamine Reductase, domain 2"/>
    <property type="match status" value="1"/>
</dbReference>
<keyword evidence="3" id="KW-0274">FAD</keyword>
<organism evidence="6 7">
    <name type="scientific">Apiospora marii</name>
    <dbReference type="NCBI Taxonomy" id="335849"/>
    <lineage>
        <taxon>Eukaryota</taxon>
        <taxon>Fungi</taxon>
        <taxon>Dikarya</taxon>
        <taxon>Ascomycota</taxon>
        <taxon>Pezizomycotina</taxon>
        <taxon>Sordariomycetes</taxon>
        <taxon>Xylariomycetidae</taxon>
        <taxon>Amphisphaeriales</taxon>
        <taxon>Apiosporaceae</taxon>
        <taxon>Apiospora</taxon>
    </lineage>
</organism>
<comment type="caution">
    <text evidence="6">The sequence shown here is derived from an EMBL/GenBank/DDBJ whole genome shotgun (WGS) entry which is preliminary data.</text>
</comment>
<proteinExistence type="inferred from homology"/>
<evidence type="ECO:0000256" key="1">
    <source>
        <dbReference type="ARBA" id="ARBA00005466"/>
    </source>
</evidence>
<keyword evidence="4" id="KW-0560">Oxidoreductase</keyword>
<dbReference type="PROSITE" id="PS51387">
    <property type="entry name" value="FAD_PCMH"/>
    <property type="match status" value="1"/>
</dbReference>
<evidence type="ECO:0000313" key="6">
    <source>
        <dbReference type="EMBL" id="KAK8036503.1"/>
    </source>
</evidence>
<dbReference type="EMBL" id="JAQQWI010000004">
    <property type="protein sequence ID" value="KAK8036503.1"/>
    <property type="molecule type" value="Genomic_DNA"/>
</dbReference>
<protein>
    <submittedName>
        <fullName evidence="6">FAD-binding domain-containing protein</fullName>
    </submittedName>
</protein>
<evidence type="ECO:0000259" key="5">
    <source>
        <dbReference type="PROSITE" id="PS51387"/>
    </source>
</evidence>
<dbReference type="InterPro" id="IPR016169">
    <property type="entry name" value="FAD-bd_PCMH_sub2"/>
</dbReference>
<dbReference type="InterPro" id="IPR050416">
    <property type="entry name" value="FAD-linked_Oxidoreductase"/>
</dbReference>
<accession>A0ABR1SQ98</accession>
<sequence length="420" mass="45462">MTCWLSPQCILQPESSLDVSRALLISTFLGSHFSVRSGGHNPNIGFSSIGSEGMLIDMAKLDQVTVPQPGGSIASIGPGNRWGKVYETLSAAGRMAVGGRANDIGVGGLLLGGGLSYWSSIHGLACSKVVLGNGSIVNANQKSNPDLWWALKGGGANFGIVTRFDIETIDNNQIWFEGLLVDADQQDKLIEAAVDYAAEAEDDVDASATYNLGSTGGAVYLAYNKPVERPELFQRFYDIPHQTIVNSTVGTSAEYHNAVSALNPFSTLRRQWDLKTLLEHYERYEKASADVQTRLNATMYLAPQIFSKAAIAATEAKGGSPLQLANESYCFLEVMINWTDAEHDEAAMQALVDVGKDLAASAHEMGTDLNFHYMNDAGPDQDVLASYGSMNRMRAVSRAYDPYQVFQHLQNDGFLLGKGR</sequence>
<name>A0ABR1SQ98_9PEZI</name>
<dbReference type="Proteomes" id="UP001396898">
    <property type="component" value="Unassembled WGS sequence"/>
</dbReference>
<gene>
    <name evidence="6" type="ORF">PG991_001640</name>
</gene>
<feature type="domain" description="FAD-binding PCMH-type" evidence="5">
    <location>
        <begin position="3"/>
        <end position="171"/>
    </location>
</feature>
<evidence type="ECO:0000256" key="2">
    <source>
        <dbReference type="ARBA" id="ARBA00022630"/>
    </source>
</evidence>
<keyword evidence="2" id="KW-0285">Flavoprotein</keyword>
<evidence type="ECO:0000313" key="7">
    <source>
        <dbReference type="Proteomes" id="UP001396898"/>
    </source>
</evidence>
<dbReference type="InterPro" id="IPR016166">
    <property type="entry name" value="FAD-bd_PCMH"/>
</dbReference>
<dbReference type="Gene3D" id="3.40.462.20">
    <property type="match status" value="1"/>
</dbReference>
<comment type="similarity">
    <text evidence="1">Belongs to the oxygen-dependent FAD-linked oxidoreductase family.</text>
</comment>
<dbReference type="SUPFAM" id="SSF56176">
    <property type="entry name" value="FAD-binding/transporter-associated domain-like"/>
    <property type="match status" value="1"/>
</dbReference>
<dbReference type="Pfam" id="PF01565">
    <property type="entry name" value="FAD_binding_4"/>
    <property type="match status" value="1"/>
</dbReference>
<evidence type="ECO:0000256" key="4">
    <source>
        <dbReference type="ARBA" id="ARBA00023002"/>
    </source>
</evidence>
<dbReference type="PANTHER" id="PTHR42973:SF54">
    <property type="entry name" value="FAD-BINDING PCMH-TYPE DOMAIN-CONTAINING PROTEIN"/>
    <property type="match status" value="1"/>
</dbReference>